<dbReference type="SUPFAM" id="SSF57716">
    <property type="entry name" value="Glucocorticoid receptor-like (DNA-binding domain)"/>
    <property type="match status" value="1"/>
</dbReference>
<evidence type="ECO:0000259" key="7">
    <source>
        <dbReference type="PROSITE" id="PS50064"/>
    </source>
</evidence>
<evidence type="ECO:0000256" key="4">
    <source>
        <dbReference type="ARBA" id="ARBA00022833"/>
    </source>
</evidence>
<dbReference type="STRING" id="1220924.W2S626"/>
<dbReference type="AlphaFoldDB" id="W2S626"/>
<dbReference type="GO" id="GO:0003677">
    <property type="term" value="F:DNA binding"/>
    <property type="evidence" value="ECO:0007669"/>
    <property type="project" value="InterPro"/>
</dbReference>
<dbReference type="InterPro" id="IPR036957">
    <property type="entry name" value="Znf_PARP_sf"/>
</dbReference>
<evidence type="ECO:0000313" key="9">
    <source>
        <dbReference type="Proteomes" id="UP000030752"/>
    </source>
</evidence>
<evidence type="ECO:0000256" key="3">
    <source>
        <dbReference type="ARBA" id="ARBA00022771"/>
    </source>
</evidence>
<dbReference type="HOGENOM" id="CLU_045993_0_0_1"/>
<keyword evidence="9" id="KW-1185">Reference proteome</keyword>
<dbReference type="Gene3D" id="3.30.1740.10">
    <property type="entry name" value="Zinc finger, PARP-type"/>
    <property type="match status" value="1"/>
</dbReference>
<dbReference type="GO" id="GO:0008270">
    <property type="term" value="F:zinc ion binding"/>
    <property type="evidence" value="ECO:0007669"/>
    <property type="project" value="UniProtKB-KW"/>
</dbReference>
<name>W2S626_CYPE1</name>
<feature type="compositionally biased region" description="Basic and acidic residues" evidence="6">
    <location>
        <begin position="303"/>
        <end position="312"/>
    </location>
</feature>
<protein>
    <recommendedName>
        <fullName evidence="7">PARP-type domain-containing protein</fullName>
    </recommendedName>
</protein>
<keyword evidence="4" id="KW-0862">Zinc</keyword>
<dbReference type="Proteomes" id="UP000030752">
    <property type="component" value="Unassembled WGS sequence"/>
</dbReference>
<comment type="subcellular location">
    <subcellularLocation>
        <location evidence="1">Nucleus</location>
    </subcellularLocation>
</comment>
<dbReference type="InParanoid" id="W2S626"/>
<dbReference type="VEuPathDB" id="FungiDB:HMPREF1541_10716"/>
<evidence type="ECO:0000256" key="5">
    <source>
        <dbReference type="ARBA" id="ARBA00023242"/>
    </source>
</evidence>
<gene>
    <name evidence="8" type="ORF">HMPREF1541_10716</name>
</gene>
<dbReference type="SMART" id="SM01336">
    <property type="entry name" value="zf-PARP"/>
    <property type="match status" value="1"/>
</dbReference>
<accession>W2S626</accession>
<feature type="region of interest" description="Disordered" evidence="6">
    <location>
        <begin position="110"/>
        <end position="322"/>
    </location>
</feature>
<feature type="compositionally biased region" description="Acidic residues" evidence="6">
    <location>
        <begin position="282"/>
        <end position="293"/>
    </location>
</feature>
<evidence type="ECO:0000256" key="6">
    <source>
        <dbReference type="SAM" id="MobiDB-lite"/>
    </source>
</evidence>
<dbReference type="InterPro" id="IPR001510">
    <property type="entry name" value="Znf_PARP"/>
</dbReference>
<keyword evidence="2" id="KW-0479">Metal-binding</keyword>
<dbReference type="eggNOG" id="ENOG502S5PB">
    <property type="taxonomic scope" value="Eukaryota"/>
</dbReference>
<sequence>MPSEATYRFEQAKTARAVCRNTACKKAEIKIQKGELRMGTLVTIKDHTSWHWKHWGCVTPLQIENLQYMLEGLDLEKDDEMEVIDGWEDLTPENQEKLRQAIRVGHIDDSEWRGDPEFNRPGMKGINRRTPKKSPTKEDATEEAVGPTSPTKTKSRKRKAGDNGDNAELAPKSGKSKKLKVEDEDELNDNEPVPVRKSRGKKAKAEGDDSAPAAIRPAPAKKGRSKKVKAEEDSGDDEPLAPAKKTQARGKKVKPADDSDDVEPVPVKKPRGKKAKVKAESDSEEDAEMEDEAPAPAKKSKKVKDQKSEAVVKKGRARKVKE</sequence>
<keyword evidence="5" id="KW-0539">Nucleus</keyword>
<dbReference type="GeneID" id="19978055"/>
<reference evidence="8 9" key="1">
    <citation type="submission" date="2013-03" db="EMBL/GenBank/DDBJ databases">
        <title>The Genome Sequence of Phialophora europaea CBS 101466.</title>
        <authorList>
            <consortium name="The Broad Institute Genomics Platform"/>
            <person name="Cuomo C."/>
            <person name="de Hoog S."/>
            <person name="Gorbushina A."/>
            <person name="Walker B."/>
            <person name="Young S.K."/>
            <person name="Zeng Q."/>
            <person name="Gargeya S."/>
            <person name="Fitzgerald M."/>
            <person name="Haas B."/>
            <person name="Abouelleil A."/>
            <person name="Allen A.W."/>
            <person name="Alvarado L."/>
            <person name="Arachchi H.M."/>
            <person name="Berlin A.M."/>
            <person name="Chapman S.B."/>
            <person name="Gainer-Dewar J."/>
            <person name="Goldberg J."/>
            <person name="Griggs A."/>
            <person name="Gujja S."/>
            <person name="Hansen M."/>
            <person name="Howarth C."/>
            <person name="Imamovic A."/>
            <person name="Ireland A."/>
            <person name="Larimer J."/>
            <person name="McCowan C."/>
            <person name="Murphy C."/>
            <person name="Pearson M."/>
            <person name="Poon T.W."/>
            <person name="Priest M."/>
            <person name="Roberts A."/>
            <person name="Saif S."/>
            <person name="Shea T."/>
            <person name="Sisk P."/>
            <person name="Sykes S."/>
            <person name="Wortman J."/>
            <person name="Nusbaum C."/>
            <person name="Birren B."/>
        </authorList>
    </citation>
    <scope>NUCLEOTIDE SEQUENCE [LARGE SCALE GENOMIC DNA]</scope>
    <source>
        <strain evidence="8 9">CBS 101466</strain>
    </source>
</reference>
<dbReference type="EMBL" id="KI635846">
    <property type="protein sequence ID" value="ETN44166.1"/>
    <property type="molecule type" value="Genomic_DNA"/>
</dbReference>
<dbReference type="RefSeq" id="XP_008713608.1">
    <property type="nucleotide sequence ID" value="XM_008715386.1"/>
</dbReference>
<evidence type="ECO:0000256" key="2">
    <source>
        <dbReference type="ARBA" id="ARBA00022723"/>
    </source>
</evidence>
<dbReference type="GO" id="GO:0005634">
    <property type="term" value="C:nucleus"/>
    <property type="evidence" value="ECO:0007669"/>
    <property type="project" value="UniProtKB-SubCell"/>
</dbReference>
<proteinExistence type="predicted"/>
<evidence type="ECO:0000313" key="8">
    <source>
        <dbReference type="EMBL" id="ETN44166.1"/>
    </source>
</evidence>
<dbReference type="PROSITE" id="PS50064">
    <property type="entry name" value="ZF_PARP_2"/>
    <property type="match status" value="1"/>
</dbReference>
<organism evidence="8 9">
    <name type="scientific">Cyphellophora europaea (strain CBS 101466)</name>
    <name type="common">Phialophora europaea</name>
    <dbReference type="NCBI Taxonomy" id="1220924"/>
    <lineage>
        <taxon>Eukaryota</taxon>
        <taxon>Fungi</taxon>
        <taxon>Dikarya</taxon>
        <taxon>Ascomycota</taxon>
        <taxon>Pezizomycotina</taxon>
        <taxon>Eurotiomycetes</taxon>
        <taxon>Chaetothyriomycetidae</taxon>
        <taxon>Chaetothyriales</taxon>
        <taxon>Cyphellophoraceae</taxon>
        <taxon>Cyphellophora</taxon>
    </lineage>
</organism>
<feature type="compositionally biased region" description="Basic residues" evidence="6">
    <location>
        <begin position="313"/>
        <end position="322"/>
    </location>
</feature>
<dbReference type="OrthoDB" id="429950at2759"/>
<evidence type="ECO:0000256" key="1">
    <source>
        <dbReference type="ARBA" id="ARBA00004123"/>
    </source>
</evidence>
<keyword evidence="3" id="KW-0863">Zinc-finger</keyword>
<feature type="domain" description="PARP-type" evidence="7">
    <location>
        <begin position="7"/>
        <end position="106"/>
    </location>
</feature>
<dbReference type="Pfam" id="PF00645">
    <property type="entry name" value="zf-PARP"/>
    <property type="match status" value="1"/>
</dbReference>